<accession>A0A9X3F8X7</accession>
<dbReference type="InterPro" id="IPR036866">
    <property type="entry name" value="RibonucZ/Hydroxyglut_hydro"/>
</dbReference>
<keyword evidence="2" id="KW-0479">Metal-binding</keyword>
<feature type="domain" description="Metallo-beta-lactamase" evidence="6">
    <location>
        <begin position="31"/>
        <end position="249"/>
    </location>
</feature>
<evidence type="ECO:0000256" key="2">
    <source>
        <dbReference type="ARBA" id="ARBA00022723"/>
    </source>
</evidence>
<proteinExistence type="inferred from homology"/>
<dbReference type="Pfam" id="PF00753">
    <property type="entry name" value="Lactamase_B"/>
    <property type="match status" value="1"/>
</dbReference>
<name>A0A9X3F8X7_9BACT</name>
<evidence type="ECO:0000259" key="6">
    <source>
        <dbReference type="SMART" id="SM00849"/>
    </source>
</evidence>
<dbReference type="SUPFAM" id="SSF56281">
    <property type="entry name" value="Metallo-hydrolase/oxidoreductase"/>
    <property type="match status" value="1"/>
</dbReference>
<dbReference type="SMART" id="SM00849">
    <property type="entry name" value="Lactamase_B"/>
    <property type="match status" value="1"/>
</dbReference>
<evidence type="ECO:0000256" key="3">
    <source>
        <dbReference type="ARBA" id="ARBA00022801"/>
    </source>
</evidence>
<keyword evidence="3" id="KW-0378">Hydrolase</keyword>
<dbReference type="PANTHER" id="PTHR42978">
    <property type="entry name" value="QUORUM-QUENCHING LACTONASE YTNP-RELATED-RELATED"/>
    <property type="match status" value="1"/>
</dbReference>
<organism evidence="7 8">
    <name type="scientific">Nannocystis pusilla</name>
    <dbReference type="NCBI Taxonomy" id="889268"/>
    <lineage>
        <taxon>Bacteria</taxon>
        <taxon>Pseudomonadati</taxon>
        <taxon>Myxococcota</taxon>
        <taxon>Polyangia</taxon>
        <taxon>Nannocystales</taxon>
        <taxon>Nannocystaceae</taxon>
        <taxon>Nannocystis</taxon>
    </lineage>
</organism>
<evidence type="ECO:0000256" key="5">
    <source>
        <dbReference type="SAM" id="MobiDB-lite"/>
    </source>
</evidence>
<comment type="caution">
    <text evidence="7">The sequence shown here is derived from an EMBL/GenBank/DDBJ whole genome shotgun (WGS) entry which is preliminary data.</text>
</comment>
<dbReference type="EMBL" id="JAPNKE010000002">
    <property type="protein sequence ID" value="MCY1013938.1"/>
    <property type="molecule type" value="Genomic_DNA"/>
</dbReference>
<dbReference type="AlphaFoldDB" id="A0A9X3F8X7"/>
<dbReference type="GO" id="GO:0046872">
    <property type="term" value="F:metal ion binding"/>
    <property type="evidence" value="ECO:0007669"/>
    <property type="project" value="UniProtKB-KW"/>
</dbReference>
<feature type="region of interest" description="Disordered" evidence="5">
    <location>
        <begin position="154"/>
        <end position="178"/>
    </location>
</feature>
<evidence type="ECO:0000313" key="8">
    <source>
        <dbReference type="Proteomes" id="UP001150924"/>
    </source>
</evidence>
<dbReference type="Gene3D" id="3.60.15.10">
    <property type="entry name" value="Ribonuclease Z/Hydroxyacylglutathione hydrolase-like"/>
    <property type="match status" value="1"/>
</dbReference>
<keyword evidence="4" id="KW-0862">Zinc</keyword>
<dbReference type="InterPro" id="IPR001279">
    <property type="entry name" value="Metallo-B-lactamas"/>
</dbReference>
<comment type="similarity">
    <text evidence="1">Belongs to the metallo-beta-lactamase superfamily.</text>
</comment>
<keyword evidence="8" id="KW-1185">Reference proteome</keyword>
<sequence>MALVHLPTGLTRRSAGFAYRGGAFSDRREFTMSAALVRHPRGDILIDTGFGRDIDAHFGQMPLYFRATTRYEAATPAADQLDAAGYAPERLRGILLTHAHWDHVSGVPGFPGTPVLVPAEERAFIAEGGSLTAVARVRGGPLRGIPLRRRALPRLPREPRSVRRRRDRGGAGLRSHARVGDRVRHAAGRAPLRLSRRSGVAARGHHRAGRAAWPLRTLADADAEGVRENLLRVAAIAARFPEIMLVPAHDARARGAASAVRASREICFCPRDSGLGTSPVLAIGVARKTSALRIEGMCGVDVSV</sequence>
<dbReference type="GO" id="GO:0016787">
    <property type="term" value="F:hydrolase activity"/>
    <property type="evidence" value="ECO:0007669"/>
    <property type="project" value="UniProtKB-KW"/>
</dbReference>
<protein>
    <submittedName>
        <fullName evidence="7">MBL fold metallo-hydrolase</fullName>
    </submittedName>
</protein>
<dbReference type="RefSeq" id="WP_267778122.1">
    <property type="nucleotide sequence ID" value="NZ_JAPNKE010000002.1"/>
</dbReference>
<evidence type="ECO:0000256" key="4">
    <source>
        <dbReference type="ARBA" id="ARBA00022833"/>
    </source>
</evidence>
<evidence type="ECO:0000313" key="7">
    <source>
        <dbReference type="EMBL" id="MCY1013938.1"/>
    </source>
</evidence>
<evidence type="ECO:0000256" key="1">
    <source>
        <dbReference type="ARBA" id="ARBA00007749"/>
    </source>
</evidence>
<gene>
    <name evidence="7" type="ORF">OV079_52115</name>
</gene>
<dbReference type="PANTHER" id="PTHR42978:SF3">
    <property type="entry name" value="BLR3078 PROTEIN"/>
    <property type="match status" value="1"/>
</dbReference>
<dbReference type="Proteomes" id="UP001150924">
    <property type="component" value="Unassembled WGS sequence"/>
</dbReference>
<reference evidence="7" key="1">
    <citation type="submission" date="2022-11" db="EMBL/GenBank/DDBJ databases">
        <title>Minimal conservation of predation-associated metabolite biosynthetic gene clusters underscores biosynthetic potential of Myxococcota including descriptions for ten novel species: Archangium lansinium sp. nov., Myxococcus landrumus sp. nov., Nannocystis bai.</title>
        <authorList>
            <person name="Ahearne A."/>
            <person name="Stevens C."/>
            <person name="Phillips K."/>
        </authorList>
    </citation>
    <scope>NUCLEOTIDE SEQUENCE</scope>
    <source>
        <strain evidence="7">Na p29</strain>
    </source>
</reference>
<dbReference type="InterPro" id="IPR051013">
    <property type="entry name" value="MBL_superfamily_lactonases"/>
</dbReference>